<sequence>MRLCAAPVYGVPRLCLDSAPKSQGRITKTRISPSFSRPAKATSRTPGLHTPEDSNFDLGLLQGSETHRSTCGPAQAKHSTQTRRHPCSAPPIVVSVRRGGAGWDRDHIWGRTREDRVLSNNPNHTLGRTEGHSDPPRSCLGSCVWGPAAAWEPRLWFRRGLGVPDGTKIILGVVRVRTECSPTTPIMVSARREGAGTRRDHIWGYSALARAKPVTDDATEYAVSPLKPHRNARKCHTLCPTSPGQTPSRTPSVHRLEDSNDDLGFPQGSATHRSTCGPAQTKRFTQTR</sequence>
<keyword evidence="3" id="KW-1185">Reference proteome</keyword>
<feature type="compositionally biased region" description="Polar residues" evidence="1">
    <location>
        <begin position="21"/>
        <end position="35"/>
    </location>
</feature>
<dbReference type="PATRIC" id="fig|888050.3.peg.279"/>
<proteinExistence type="predicted"/>
<dbReference type="EMBL" id="AQHZ01000005">
    <property type="protein sequence ID" value="ENO18950.1"/>
    <property type="molecule type" value="Genomic_DNA"/>
</dbReference>
<evidence type="ECO:0000313" key="3">
    <source>
        <dbReference type="Proteomes" id="UP000013015"/>
    </source>
</evidence>
<protein>
    <submittedName>
        <fullName evidence="2">Uncharacterized protein</fullName>
    </submittedName>
</protein>
<feature type="region of interest" description="Disordered" evidence="1">
    <location>
        <begin position="21"/>
        <end position="87"/>
    </location>
</feature>
<feature type="region of interest" description="Disordered" evidence="1">
    <location>
        <begin position="234"/>
        <end position="288"/>
    </location>
</feature>
<feature type="compositionally biased region" description="Polar residues" evidence="1">
    <location>
        <begin position="268"/>
        <end position="288"/>
    </location>
</feature>
<feature type="compositionally biased region" description="Polar residues" evidence="1">
    <location>
        <begin position="239"/>
        <end position="251"/>
    </location>
</feature>
<dbReference type="AlphaFoldDB" id="N6W8R0"/>
<gene>
    <name evidence="2" type="ORF">HMPREF9004_0285</name>
</gene>
<name>N6W8R0_9ACTO</name>
<feature type="region of interest" description="Disordered" evidence="1">
    <location>
        <begin position="117"/>
        <end position="137"/>
    </location>
</feature>
<organism evidence="2 3">
    <name type="scientific">Schaalia cardiffensis F0333</name>
    <dbReference type="NCBI Taxonomy" id="888050"/>
    <lineage>
        <taxon>Bacteria</taxon>
        <taxon>Bacillati</taxon>
        <taxon>Actinomycetota</taxon>
        <taxon>Actinomycetes</taxon>
        <taxon>Actinomycetales</taxon>
        <taxon>Actinomycetaceae</taxon>
        <taxon>Schaalia</taxon>
    </lineage>
</organism>
<reference evidence="2 3" key="1">
    <citation type="submission" date="2013-03" db="EMBL/GenBank/DDBJ databases">
        <title>Reference genome for the Human Microbiome Project.</title>
        <authorList>
            <person name="Aqrawi P."/>
            <person name="Ayvaz T."/>
            <person name="Bess C."/>
            <person name="Blankenburg K."/>
            <person name="Coyle M."/>
            <person name="Deng J."/>
            <person name="Forbes L."/>
            <person name="Fowler G."/>
            <person name="Francisco L."/>
            <person name="Fu Q."/>
            <person name="Gibbs R."/>
            <person name="Gross S."/>
            <person name="Gubbala S."/>
            <person name="Hale W."/>
            <person name="Hemphill L."/>
            <person name="Highlander S."/>
            <person name="Hirani K."/>
            <person name="Jackson L."/>
            <person name="Jakkamsetti A."/>
            <person name="Javaid M."/>
            <person name="Jayaseelan J.C."/>
            <person name="Jiang H."/>
            <person name="Joshi V."/>
            <person name="Korchina V."/>
            <person name="Kovar C."/>
            <person name="Lara F."/>
            <person name="Lee S."/>
            <person name="Liu Y."/>
            <person name="Mata R."/>
            <person name="Mathew T."/>
            <person name="Munidasa M."/>
            <person name="Muzny D."/>
            <person name="Nazareth L."/>
            <person name="Ngo R."/>
            <person name="Nguyen L."/>
            <person name="Nguyen N."/>
            <person name="Okwuonu G."/>
            <person name="Ongeri F."/>
            <person name="Palculict T."/>
            <person name="Patil S."/>
            <person name="Petrosino J."/>
            <person name="Pham C."/>
            <person name="Pham P."/>
            <person name="Pu L.-L."/>
            <person name="Qin X."/>
            <person name="Qu J."/>
            <person name="Reid J."/>
            <person name="Ross M."/>
            <person name="Ruth R."/>
            <person name="Saada N."/>
            <person name="San Lucas F."/>
            <person name="Santibanez J."/>
            <person name="Shang Y."/>
            <person name="Simmons D."/>
            <person name="Song X.-Z."/>
            <person name="Tang L.-Y."/>
            <person name="Thornton R."/>
            <person name="Warren J."/>
            <person name="Weissenberger G."/>
            <person name="Wilczek-Boney K."/>
            <person name="Worley K."/>
            <person name="Youmans B."/>
            <person name="Zhang J."/>
            <person name="Zhang L."/>
            <person name="Zhao Z."/>
            <person name="Zhou C."/>
            <person name="Zhu D."/>
            <person name="Zhu Y."/>
        </authorList>
    </citation>
    <scope>NUCLEOTIDE SEQUENCE [LARGE SCALE GENOMIC DNA]</scope>
    <source>
        <strain evidence="2 3">F0333</strain>
    </source>
</reference>
<accession>N6W8R0</accession>
<dbReference type="HOGENOM" id="CLU_965159_0_0_11"/>
<dbReference type="Proteomes" id="UP000013015">
    <property type="component" value="Unassembled WGS sequence"/>
</dbReference>
<evidence type="ECO:0000256" key="1">
    <source>
        <dbReference type="SAM" id="MobiDB-lite"/>
    </source>
</evidence>
<evidence type="ECO:0000313" key="2">
    <source>
        <dbReference type="EMBL" id="ENO18950.1"/>
    </source>
</evidence>
<comment type="caution">
    <text evidence="2">The sequence shown here is derived from an EMBL/GenBank/DDBJ whole genome shotgun (WGS) entry which is preliminary data.</text>
</comment>